<organism evidence="2 3">
    <name type="scientific">Aphis craccivora</name>
    <name type="common">Cowpea aphid</name>
    <dbReference type="NCBI Taxonomy" id="307492"/>
    <lineage>
        <taxon>Eukaryota</taxon>
        <taxon>Metazoa</taxon>
        <taxon>Ecdysozoa</taxon>
        <taxon>Arthropoda</taxon>
        <taxon>Hexapoda</taxon>
        <taxon>Insecta</taxon>
        <taxon>Pterygota</taxon>
        <taxon>Neoptera</taxon>
        <taxon>Paraneoptera</taxon>
        <taxon>Hemiptera</taxon>
        <taxon>Sternorrhyncha</taxon>
        <taxon>Aphidomorpha</taxon>
        <taxon>Aphidoidea</taxon>
        <taxon>Aphididae</taxon>
        <taxon>Aphidini</taxon>
        <taxon>Aphis</taxon>
        <taxon>Aphis</taxon>
    </lineage>
</organism>
<dbReference type="PANTHER" id="PTHR37162">
    <property type="entry name" value="HAT FAMILY DIMERISATION DOMAINCONTAINING PROTEIN-RELATED"/>
    <property type="match status" value="1"/>
</dbReference>
<name>A0A6G0Y824_APHCR</name>
<sequence length="629" mass="72730">MSSDEQEEILRAPHGQAAGKLGHKKQKFRKEWLSINIFKNWLQPVINNPLKAYCCYCKVEFVTELTTVKKHALSTKHKTNAISVTNQKSVASFFENPNNIKTKKTADAIKSAEIKICGFLSEHNISFNTVDHLSKLMKDLFPKSEVAQGIKLGRTKATCVVKNVIGKIHKEDMVNNLKSIPFSVIIDESTDVGTLKTLCICVRYFNTLTNKIETKLWSLVELFRNSDDANKGATAIHIYTEVINSFTSENVPLNNIIGFASDGCNTMMGSWNSVSSNFKNDLPGIFIQKCICHSLALCASEYCKVLPRKYVFDKCKENPSLRCEDLCRNVYNFFKTSCKRIVQYKEFQTFCKVEPHKILRPSQTRWLSLEKVVKRLIEQWEPLKLFFTLYKNEQRLIMADTIFDSLHDPLVLLNFKFLEWVLPKFTTMNKLFQSEKSEIAILHSKMEDIYTELLYSYMKRVDDPFQIDPNNQKIVSFYNAEELQNIDNQWRKLENFELSDTVKALDDTEDFWVSLYQLQIDGEYPFKCVSEFILRTLSLPHSSADCERVFSKVNLIKTKMRNKLGLESMNGLLLSSQCMKETSCIDFEPTKNMIDSMNLSMYEKEDVNIKNRSDIDENNEENNMSLFLV</sequence>
<dbReference type="SUPFAM" id="SSF53098">
    <property type="entry name" value="Ribonuclease H-like"/>
    <property type="match status" value="1"/>
</dbReference>
<evidence type="ECO:0000313" key="2">
    <source>
        <dbReference type="EMBL" id="KAF0750880.1"/>
    </source>
</evidence>
<evidence type="ECO:0000313" key="3">
    <source>
        <dbReference type="Proteomes" id="UP000478052"/>
    </source>
</evidence>
<dbReference type="OrthoDB" id="6581820at2759"/>
<dbReference type="InterPro" id="IPR012337">
    <property type="entry name" value="RNaseH-like_sf"/>
</dbReference>
<dbReference type="AlphaFoldDB" id="A0A6G0Y824"/>
<proteinExistence type="predicted"/>
<protein>
    <submittedName>
        <fullName evidence="2">Zinc finger MYM-type protein 1-like</fullName>
    </submittedName>
</protein>
<comment type="caution">
    <text evidence="2">The sequence shown here is derived from an EMBL/GenBank/DDBJ whole genome shotgun (WGS) entry which is preliminary data.</text>
</comment>
<dbReference type="PANTHER" id="PTHR37162:SF1">
    <property type="entry name" value="BED-TYPE DOMAIN-CONTAINING PROTEIN"/>
    <property type="match status" value="1"/>
</dbReference>
<feature type="region of interest" description="Disordered" evidence="1">
    <location>
        <begin position="1"/>
        <end position="21"/>
    </location>
</feature>
<gene>
    <name evidence="2" type="ORF">FWK35_00024443</name>
</gene>
<dbReference type="Proteomes" id="UP000478052">
    <property type="component" value="Unassembled WGS sequence"/>
</dbReference>
<evidence type="ECO:0000256" key="1">
    <source>
        <dbReference type="SAM" id="MobiDB-lite"/>
    </source>
</evidence>
<reference evidence="2 3" key="1">
    <citation type="submission" date="2019-08" db="EMBL/GenBank/DDBJ databases">
        <title>Whole genome of Aphis craccivora.</title>
        <authorList>
            <person name="Voronova N.V."/>
            <person name="Shulinski R.S."/>
            <person name="Bandarenka Y.V."/>
            <person name="Zhorov D.G."/>
            <person name="Warner D."/>
        </authorList>
    </citation>
    <scope>NUCLEOTIDE SEQUENCE [LARGE SCALE GENOMIC DNA]</scope>
    <source>
        <strain evidence="2">180601</strain>
        <tissue evidence="2">Whole Body</tissue>
    </source>
</reference>
<keyword evidence="3" id="KW-1185">Reference proteome</keyword>
<dbReference type="EMBL" id="VUJU01005553">
    <property type="protein sequence ID" value="KAF0750880.1"/>
    <property type="molecule type" value="Genomic_DNA"/>
</dbReference>
<accession>A0A6G0Y824</accession>